<dbReference type="GO" id="GO:0051148">
    <property type="term" value="P:negative regulation of muscle cell differentiation"/>
    <property type="evidence" value="ECO:0007669"/>
    <property type="project" value="Ensembl"/>
</dbReference>
<dbReference type="GO" id="GO:0005737">
    <property type="term" value="C:cytoplasm"/>
    <property type="evidence" value="ECO:0007669"/>
    <property type="project" value="Ensembl"/>
</dbReference>
<dbReference type="Ensembl" id="ENSMMST00000003981.1">
    <property type="protein sequence ID" value="ENSMMSP00000003663.1"/>
    <property type="gene ID" value="ENSMMSG00000002768.1"/>
</dbReference>
<dbReference type="InterPro" id="IPR012337">
    <property type="entry name" value="RNaseH-like_sf"/>
</dbReference>
<evidence type="ECO:0000256" key="2">
    <source>
        <dbReference type="ARBA" id="ARBA00022723"/>
    </source>
</evidence>
<protein>
    <submittedName>
        <fullName evidence="10">Zinc finger BED-type containing 6</fullName>
    </submittedName>
</protein>
<dbReference type="GO" id="GO:0005654">
    <property type="term" value="C:nucleoplasm"/>
    <property type="evidence" value="ECO:0007669"/>
    <property type="project" value="Ensembl"/>
</dbReference>
<keyword evidence="4" id="KW-0862">Zinc</keyword>
<dbReference type="GO" id="GO:0061178">
    <property type="term" value="P:regulation of insulin secretion involved in cellular response to glucose stimulus"/>
    <property type="evidence" value="ECO:0007669"/>
    <property type="project" value="Ensembl"/>
</dbReference>
<dbReference type="Pfam" id="PF05699">
    <property type="entry name" value="Dimer_Tnp_hAT"/>
    <property type="match status" value="1"/>
</dbReference>
<keyword evidence="6" id="KW-0539">Nucleus</keyword>
<evidence type="ECO:0000256" key="5">
    <source>
        <dbReference type="ARBA" id="ARBA00023125"/>
    </source>
</evidence>
<dbReference type="GO" id="GO:0046983">
    <property type="term" value="F:protein dimerization activity"/>
    <property type="evidence" value="ECO:0007669"/>
    <property type="project" value="InterPro"/>
</dbReference>
<name>A0A8C6CXZ7_MOSMO</name>
<evidence type="ECO:0000256" key="3">
    <source>
        <dbReference type="ARBA" id="ARBA00022771"/>
    </source>
</evidence>
<dbReference type="PANTHER" id="PTHR47241">
    <property type="entry name" value="FINGER PROTEIN, PUTATIVE-RELATED"/>
    <property type="match status" value="1"/>
</dbReference>
<dbReference type="SUPFAM" id="SSF53098">
    <property type="entry name" value="Ribonuclease H-like"/>
    <property type="match status" value="1"/>
</dbReference>
<feature type="domain" description="BED-type" evidence="9">
    <location>
        <begin position="130"/>
        <end position="187"/>
    </location>
</feature>
<evidence type="ECO:0000256" key="8">
    <source>
        <dbReference type="SAM" id="MobiDB-lite"/>
    </source>
</evidence>
<dbReference type="InterPro" id="IPR052865">
    <property type="entry name" value="Zinc_finger_BED"/>
</dbReference>
<evidence type="ECO:0000256" key="6">
    <source>
        <dbReference type="ARBA" id="ARBA00023242"/>
    </source>
</evidence>
<dbReference type="GO" id="GO:0000976">
    <property type="term" value="F:transcription cis-regulatory region binding"/>
    <property type="evidence" value="ECO:0007669"/>
    <property type="project" value="Ensembl"/>
</dbReference>
<dbReference type="GeneTree" id="ENSGT00940000163411"/>
<keyword evidence="2" id="KW-0479">Metal-binding</keyword>
<dbReference type="SUPFAM" id="SSF140996">
    <property type="entry name" value="Hermes dimerisation domain"/>
    <property type="match status" value="1"/>
</dbReference>
<evidence type="ECO:0000259" key="9">
    <source>
        <dbReference type="PROSITE" id="PS50808"/>
    </source>
</evidence>
<dbReference type="PROSITE" id="PS50808">
    <property type="entry name" value="ZF_BED"/>
    <property type="match status" value="2"/>
</dbReference>
<dbReference type="GO" id="GO:0034451">
    <property type="term" value="C:centriolar satellite"/>
    <property type="evidence" value="ECO:0007669"/>
    <property type="project" value="Ensembl"/>
</dbReference>
<dbReference type="SUPFAM" id="SSF57667">
    <property type="entry name" value="beta-beta-alpha zinc fingers"/>
    <property type="match status" value="2"/>
</dbReference>
<gene>
    <name evidence="10" type="primary">ZBED6</name>
</gene>
<feature type="compositionally biased region" description="Basic residues" evidence="8">
    <location>
        <begin position="61"/>
        <end position="75"/>
    </location>
</feature>
<dbReference type="InterPro" id="IPR036236">
    <property type="entry name" value="Znf_C2H2_sf"/>
</dbReference>
<feature type="region of interest" description="Disordered" evidence="8">
    <location>
        <begin position="53"/>
        <end position="75"/>
    </location>
</feature>
<dbReference type="Proteomes" id="UP000694544">
    <property type="component" value="Unplaced"/>
</dbReference>
<dbReference type="AlphaFoldDB" id="A0A8C6CXZ7"/>
<dbReference type="GO" id="GO:0001835">
    <property type="term" value="P:blastocyst hatching"/>
    <property type="evidence" value="ECO:0007669"/>
    <property type="project" value="Ensembl"/>
</dbReference>
<evidence type="ECO:0000313" key="11">
    <source>
        <dbReference type="Proteomes" id="UP000694544"/>
    </source>
</evidence>
<dbReference type="GO" id="GO:0008270">
    <property type="term" value="F:zinc ion binding"/>
    <property type="evidence" value="ECO:0007669"/>
    <property type="project" value="UniProtKB-KW"/>
</dbReference>
<reference evidence="10" key="1">
    <citation type="submission" date="2025-08" db="UniProtKB">
        <authorList>
            <consortium name="Ensembl"/>
        </authorList>
    </citation>
    <scope>IDENTIFICATION</scope>
</reference>
<keyword evidence="11" id="KW-1185">Reference proteome</keyword>
<proteinExistence type="predicted"/>
<reference evidence="10" key="2">
    <citation type="submission" date="2025-09" db="UniProtKB">
        <authorList>
            <consortium name="Ensembl"/>
        </authorList>
    </citation>
    <scope>IDENTIFICATION</scope>
</reference>
<evidence type="ECO:0000256" key="1">
    <source>
        <dbReference type="ARBA" id="ARBA00004123"/>
    </source>
</evidence>
<comment type="subcellular location">
    <subcellularLocation>
        <location evidence="1">Nucleus</location>
    </subcellularLocation>
</comment>
<dbReference type="GO" id="GO:0005730">
    <property type="term" value="C:nucleolus"/>
    <property type="evidence" value="ECO:0007669"/>
    <property type="project" value="Ensembl"/>
</dbReference>
<feature type="domain" description="BED-type" evidence="9">
    <location>
        <begin position="264"/>
        <end position="321"/>
    </location>
</feature>
<sequence length="980" mass="109666">MSVCTLSVPVSSLSPGRRCNTFSGAGILGCVPITSNTDEEDVVEGKMVAEGMDKEAELPTKKKRKKGLRSKGKRRRKKLILAKKFSKDLVSGRPVADAPTLLASSAPEQDEESLFESNIEKQIYLPSTRAKTSIVWHFFHVDPQYTWRAICNLCEKSVSRGKPGSHLGTSTLQRHLQARHSPHWTRANKFGVTSGEEDFTLDAPLSPSSAGSSGSFEYIPADPLDNGMGKKRDKSVSDALRAQRGRFLIKSNIVKHALIPGTRAKTSAVWNFFYTDPQHISRAVCNICKRSVSRGRPGSHLGTSTLQRHLQATHPIHWAVANKDNGAVGNELDEAETERNDLLSDTLRGEKSAGGQDIAAEHLSDSDSDEPPVLEAENRRSESPTPVAEQDTQIHAQEQETAYCENSTSSQISQAIIQMIVEDMHPYNYFSTPAFQRFLQIVAPDYRLPSETFFFTKAVPRLYDSVREKIFLTLENVQTQKIHLTVDIWTHDPSTDYFIVTVHWVSLETTPSFNNGRIPNFRRWAVLCVTGLAKNCLITNILQELNDQIGLWLSPNFLIPSFIVSDSSSNVVHAVKDGGFTHVPCFLRCLNIVIQDFFCEHKSIENMLVAARKTCHHFNHSVKARQILQEFQNDHQLPWKNLKQDEAGHWISTFYMLKWLLENCYSVHHSLGRASGVVLTSLQWTLMTYVCDILKPFEEATQKVSVKTIGLNQVLPLIHHLLLSLQKLREDFQVRGITQALNLVDSLSLKLETDTLLSAMLKSKPCILATLLDPCFKNSLGDFFPQGADLETYKQILAEEVCNYMESSPEVCHIATSEASGPSAIVGTDSFTSSIREGTSVSGSVNSSAADNVAIGGKSFMFPSAVAVVDEYFREKYSEISGGDDPLFYWQKKVNVWPALTQVAVQYLSCPMCSWQSECVFTANNHFHPKQIMSLDFDNIEQLMFLKMNLKNVNYDYSALVLSWDPENEVIQSNEKEILS</sequence>
<dbReference type="InterPro" id="IPR008906">
    <property type="entry name" value="HATC_C_dom"/>
</dbReference>
<dbReference type="InterPro" id="IPR003656">
    <property type="entry name" value="Znf_BED"/>
</dbReference>
<evidence type="ECO:0000256" key="4">
    <source>
        <dbReference type="ARBA" id="ARBA00022833"/>
    </source>
</evidence>
<evidence type="ECO:0000256" key="7">
    <source>
        <dbReference type="PROSITE-ProRule" id="PRU00027"/>
    </source>
</evidence>
<feature type="region of interest" description="Disordered" evidence="8">
    <location>
        <begin position="346"/>
        <end position="393"/>
    </location>
</feature>
<dbReference type="SMART" id="SM00614">
    <property type="entry name" value="ZnF_BED"/>
    <property type="match status" value="2"/>
</dbReference>
<keyword evidence="5" id="KW-0238">DNA-binding</keyword>
<dbReference type="GO" id="GO:0001227">
    <property type="term" value="F:DNA-binding transcription repressor activity, RNA polymerase II-specific"/>
    <property type="evidence" value="ECO:0007669"/>
    <property type="project" value="Ensembl"/>
</dbReference>
<dbReference type="Pfam" id="PF02892">
    <property type="entry name" value="zf-BED"/>
    <property type="match status" value="2"/>
</dbReference>
<keyword evidence="3 7" id="KW-0863">Zinc-finger</keyword>
<dbReference type="PANTHER" id="PTHR47241:SF2">
    <property type="entry name" value="ZINC FINGER BED DOMAIN-CONTAINING PROTEIN 6"/>
    <property type="match status" value="1"/>
</dbReference>
<organism evidence="10 11">
    <name type="scientific">Moschus moschiferus</name>
    <name type="common">Siberian musk deer</name>
    <name type="synonym">Moschus sibiricus</name>
    <dbReference type="NCBI Taxonomy" id="68415"/>
    <lineage>
        <taxon>Eukaryota</taxon>
        <taxon>Metazoa</taxon>
        <taxon>Chordata</taxon>
        <taxon>Craniata</taxon>
        <taxon>Vertebrata</taxon>
        <taxon>Euteleostomi</taxon>
        <taxon>Mammalia</taxon>
        <taxon>Eutheria</taxon>
        <taxon>Laurasiatheria</taxon>
        <taxon>Artiodactyla</taxon>
        <taxon>Ruminantia</taxon>
        <taxon>Pecora</taxon>
        <taxon>Moschidae</taxon>
        <taxon>Moschus</taxon>
    </lineage>
</organism>
<accession>A0A8C6CXZ7</accession>
<evidence type="ECO:0000313" key="10">
    <source>
        <dbReference type="Ensembl" id="ENSMMSP00000003663.1"/>
    </source>
</evidence>